<dbReference type="EMBL" id="JAVBIK010000001">
    <property type="protein sequence ID" value="MDT7520269.1"/>
    <property type="molecule type" value="Genomic_DNA"/>
</dbReference>
<dbReference type="Proteomes" id="UP001321700">
    <property type="component" value="Unassembled WGS sequence"/>
</dbReference>
<accession>A0ABU3KR32</accession>
<evidence type="ECO:0000313" key="3">
    <source>
        <dbReference type="EMBL" id="MDT7520269.1"/>
    </source>
</evidence>
<protein>
    <submittedName>
        <fullName evidence="3">FIST N-terminal domain-containing protein</fullName>
    </submittedName>
</protein>
<proteinExistence type="predicted"/>
<sequence>MDVFQTTTQGGIPDPSGLNALAAFEPTWVLAFGPEPLLRQAHAALLQAVPGAVLMGCSTAGEISSGGVGDDSLTLSAVRWANVRTLQSSTELRDMDDSLDAGIRLAGGLPRAGLRAVVVLAQGVKMNGTALIEGMTRVLGDQVPLVGGMAGDGGAFQQTVVMDNQGVSDNRLVCAGLYGDGLSVSHGVYGGWSAFGPTRRVTRADRNVLYSLDDEPALSTYKRYLGEYAKDLPASGLLFPFSVVAADQAADGLLRTILSVDESAGSITLAGEVEEGSYVRMMQAGTDALVQGAEQAAQSLAVAQGPGLALMVSCVGRKVVMGGRVEEEIEAVASVLGDEATLAGFYSYGEISPAHHGAACLLHNQTMTITYFSEAA</sequence>
<keyword evidence="4" id="KW-1185">Reference proteome</keyword>
<evidence type="ECO:0000313" key="4">
    <source>
        <dbReference type="Proteomes" id="UP001321700"/>
    </source>
</evidence>
<reference evidence="3 4" key="1">
    <citation type="submission" date="2023-08" db="EMBL/GenBank/DDBJ databases">
        <title>Rhodoferax potami sp. nov. and Rhodoferax mekongensis sp. nov., isolated from the Mekong River in Thailand.</title>
        <authorList>
            <person name="Kitikhun S."/>
            <person name="Charoenyingcharoen P."/>
            <person name="Siriarchawattana P."/>
            <person name="Likhitrattanapisal S."/>
            <person name="Nilsakha T."/>
            <person name="Chanpet A."/>
            <person name="Rattanawaree P."/>
            <person name="Ingsriswang S."/>
        </authorList>
    </citation>
    <scope>NUCLEOTIDE SEQUENCE [LARGE SCALE GENOMIC DNA]</scope>
    <source>
        <strain evidence="3 4">TBRC 17660</strain>
    </source>
</reference>
<name>A0ABU3KR32_9BURK</name>
<dbReference type="InterPro" id="IPR019494">
    <property type="entry name" value="FIST_C"/>
</dbReference>
<feature type="domain" description="FIST C-domain" evidence="2">
    <location>
        <begin position="217"/>
        <end position="354"/>
    </location>
</feature>
<dbReference type="InterPro" id="IPR013702">
    <property type="entry name" value="FIST_domain_N"/>
</dbReference>
<evidence type="ECO:0000259" key="1">
    <source>
        <dbReference type="SMART" id="SM00897"/>
    </source>
</evidence>
<gene>
    <name evidence="3" type="ORF">RAE19_16410</name>
</gene>
<feature type="domain" description="FIST" evidence="1">
    <location>
        <begin position="25"/>
        <end position="216"/>
    </location>
</feature>
<evidence type="ECO:0000259" key="2">
    <source>
        <dbReference type="SMART" id="SM01204"/>
    </source>
</evidence>
<comment type="caution">
    <text evidence="3">The sequence shown here is derived from an EMBL/GenBank/DDBJ whole genome shotgun (WGS) entry which is preliminary data.</text>
</comment>
<dbReference type="Pfam" id="PF10442">
    <property type="entry name" value="FIST_C"/>
    <property type="match status" value="1"/>
</dbReference>
<dbReference type="PANTHER" id="PTHR40252">
    <property type="entry name" value="BLR0328 PROTEIN"/>
    <property type="match status" value="1"/>
</dbReference>
<organism evidence="3 4">
    <name type="scientific">Rhodoferax potami</name>
    <dbReference type="NCBI Taxonomy" id="3068338"/>
    <lineage>
        <taxon>Bacteria</taxon>
        <taxon>Pseudomonadati</taxon>
        <taxon>Pseudomonadota</taxon>
        <taxon>Betaproteobacteria</taxon>
        <taxon>Burkholderiales</taxon>
        <taxon>Comamonadaceae</taxon>
        <taxon>Rhodoferax</taxon>
    </lineage>
</organism>
<dbReference type="SMART" id="SM01204">
    <property type="entry name" value="FIST_C"/>
    <property type="match status" value="1"/>
</dbReference>
<dbReference type="PANTHER" id="PTHR40252:SF2">
    <property type="entry name" value="BLR0328 PROTEIN"/>
    <property type="match status" value="1"/>
</dbReference>
<dbReference type="Pfam" id="PF08495">
    <property type="entry name" value="FIST"/>
    <property type="match status" value="1"/>
</dbReference>
<dbReference type="SMART" id="SM00897">
    <property type="entry name" value="FIST"/>
    <property type="match status" value="1"/>
</dbReference>
<dbReference type="RefSeq" id="WP_313875881.1">
    <property type="nucleotide sequence ID" value="NZ_JAVBIK010000001.1"/>
</dbReference>